<keyword evidence="2" id="KW-1185">Reference proteome</keyword>
<dbReference type="Gene3D" id="1.25.40.20">
    <property type="entry name" value="Ankyrin repeat-containing domain"/>
    <property type="match status" value="1"/>
</dbReference>
<accession>A0A2U1QMS3</accession>
<proteinExistence type="predicted"/>
<gene>
    <name evidence="1" type="ORF">CTI12_AA010150</name>
</gene>
<dbReference type="OrthoDB" id="194358at2759"/>
<dbReference type="AlphaFoldDB" id="A0A2U1QMS3"/>
<dbReference type="EMBL" id="PKPP01000026">
    <property type="protein sequence ID" value="PWA99291.1"/>
    <property type="molecule type" value="Genomic_DNA"/>
</dbReference>
<dbReference type="SUPFAM" id="SSF48403">
    <property type="entry name" value="Ankyrin repeat"/>
    <property type="match status" value="1"/>
</dbReference>
<reference evidence="1 2" key="1">
    <citation type="journal article" date="2018" name="Mol. Plant">
        <title>The genome of Artemisia annua provides insight into the evolution of Asteraceae family and artemisinin biosynthesis.</title>
        <authorList>
            <person name="Shen Q."/>
            <person name="Zhang L."/>
            <person name="Liao Z."/>
            <person name="Wang S."/>
            <person name="Yan T."/>
            <person name="Shi P."/>
            <person name="Liu M."/>
            <person name="Fu X."/>
            <person name="Pan Q."/>
            <person name="Wang Y."/>
            <person name="Lv Z."/>
            <person name="Lu X."/>
            <person name="Zhang F."/>
            <person name="Jiang W."/>
            <person name="Ma Y."/>
            <person name="Chen M."/>
            <person name="Hao X."/>
            <person name="Li L."/>
            <person name="Tang Y."/>
            <person name="Lv G."/>
            <person name="Zhou Y."/>
            <person name="Sun X."/>
            <person name="Brodelius P.E."/>
            <person name="Rose J.K.C."/>
            <person name="Tang K."/>
        </authorList>
    </citation>
    <scope>NUCLEOTIDE SEQUENCE [LARGE SCALE GENOMIC DNA]</scope>
    <source>
        <strain evidence="2">cv. Huhao1</strain>
        <tissue evidence="1">Leaf</tissue>
    </source>
</reference>
<dbReference type="InterPro" id="IPR036770">
    <property type="entry name" value="Ankyrin_rpt-contain_sf"/>
</dbReference>
<organism evidence="1 2">
    <name type="scientific">Artemisia annua</name>
    <name type="common">Sweet wormwood</name>
    <dbReference type="NCBI Taxonomy" id="35608"/>
    <lineage>
        <taxon>Eukaryota</taxon>
        <taxon>Viridiplantae</taxon>
        <taxon>Streptophyta</taxon>
        <taxon>Embryophyta</taxon>
        <taxon>Tracheophyta</taxon>
        <taxon>Spermatophyta</taxon>
        <taxon>Magnoliopsida</taxon>
        <taxon>eudicotyledons</taxon>
        <taxon>Gunneridae</taxon>
        <taxon>Pentapetalae</taxon>
        <taxon>asterids</taxon>
        <taxon>campanulids</taxon>
        <taxon>Asterales</taxon>
        <taxon>Asteraceae</taxon>
        <taxon>Asteroideae</taxon>
        <taxon>Anthemideae</taxon>
        <taxon>Artemisiinae</taxon>
        <taxon>Artemisia</taxon>
    </lineage>
</organism>
<dbReference type="Proteomes" id="UP000245207">
    <property type="component" value="Unassembled WGS sequence"/>
</dbReference>
<comment type="caution">
    <text evidence="1">The sequence shown here is derived from an EMBL/GenBank/DDBJ whole genome shotgun (WGS) entry which is preliminary data.</text>
</comment>
<protein>
    <submittedName>
        <fullName evidence="1">Ankyrin repeat family protein</fullName>
    </submittedName>
</protein>
<name>A0A2U1QMS3_ARTAN</name>
<sequence length="84" mass="9435">MLKTFEVLNNGGYIKHHNCEGQNHEVVLNDGGYIKHHNCEGQNHEVVDELIKVNPSLINMTDAKGNNASHIAICKGRVQIDIRF</sequence>
<evidence type="ECO:0000313" key="2">
    <source>
        <dbReference type="Proteomes" id="UP000245207"/>
    </source>
</evidence>
<evidence type="ECO:0000313" key="1">
    <source>
        <dbReference type="EMBL" id="PWA99291.1"/>
    </source>
</evidence>